<organism evidence="2 3">
    <name type="scientific">Mesorhizobium delmotii</name>
    <dbReference type="NCBI Taxonomy" id="1631247"/>
    <lineage>
        <taxon>Bacteria</taxon>
        <taxon>Pseudomonadati</taxon>
        <taxon>Pseudomonadota</taxon>
        <taxon>Alphaproteobacteria</taxon>
        <taxon>Hyphomicrobiales</taxon>
        <taxon>Phyllobacteriaceae</taxon>
        <taxon>Mesorhizobium</taxon>
    </lineage>
</organism>
<feature type="region of interest" description="Disordered" evidence="1">
    <location>
        <begin position="27"/>
        <end position="89"/>
    </location>
</feature>
<sequence>MLVFGPGEAHKVSLARMNLFPALDTGIRPRIPQRNARSELTEAAGSWSGGRASDRESRNDANTAEDAADLRTAQDDDRAGAWRVGVDDG</sequence>
<keyword evidence="3" id="KW-1185">Reference proteome</keyword>
<dbReference type="Proteomes" id="UP000245698">
    <property type="component" value="Unassembled WGS sequence"/>
</dbReference>
<feature type="compositionally biased region" description="Basic and acidic residues" evidence="1">
    <location>
        <begin position="68"/>
        <end position="80"/>
    </location>
</feature>
<dbReference type="EMBL" id="FUIG01000046">
    <property type="protein sequence ID" value="SJM33922.1"/>
    <property type="molecule type" value="Genomic_DNA"/>
</dbReference>
<evidence type="ECO:0000313" key="3">
    <source>
        <dbReference type="Proteomes" id="UP000245698"/>
    </source>
</evidence>
<dbReference type="AlphaFoldDB" id="A0A2P9ARY2"/>
<name>A0A2P9ARY2_9HYPH</name>
<evidence type="ECO:0000256" key="1">
    <source>
        <dbReference type="SAM" id="MobiDB-lite"/>
    </source>
</evidence>
<evidence type="ECO:0000313" key="2">
    <source>
        <dbReference type="EMBL" id="SJM33922.1"/>
    </source>
</evidence>
<reference evidence="3" key="1">
    <citation type="submission" date="2016-12" db="EMBL/GenBank/DDBJ databases">
        <authorList>
            <person name="Brunel B."/>
        </authorList>
    </citation>
    <scope>NUCLEOTIDE SEQUENCE [LARGE SCALE GENOMIC DNA]</scope>
</reference>
<accession>A0A2P9ARY2</accession>
<protein>
    <submittedName>
        <fullName evidence="2">Uncharacterized protein</fullName>
    </submittedName>
</protein>
<gene>
    <name evidence="2" type="ORF">BQ8482_380105</name>
</gene>
<proteinExistence type="predicted"/>